<dbReference type="GO" id="GO:0050664">
    <property type="term" value="F:oxidoreductase activity, acting on NAD(P)H, oxygen as acceptor"/>
    <property type="evidence" value="ECO:0007669"/>
    <property type="project" value="TreeGrafter"/>
</dbReference>
<evidence type="ECO:0000256" key="3">
    <source>
        <dbReference type="ARBA" id="ARBA00023002"/>
    </source>
</evidence>
<organism evidence="4 5">
    <name type="scientific">Cordyceps confragosa</name>
    <name type="common">Lecanicillium lecanii</name>
    <dbReference type="NCBI Taxonomy" id="2714763"/>
    <lineage>
        <taxon>Eukaryota</taxon>
        <taxon>Fungi</taxon>
        <taxon>Dikarya</taxon>
        <taxon>Ascomycota</taxon>
        <taxon>Pezizomycotina</taxon>
        <taxon>Sordariomycetes</taxon>
        <taxon>Hypocreomycetidae</taxon>
        <taxon>Hypocreales</taxon>
        <taxon>Cordycipitaceae</taxon>
        <taxon>Akanthomyces</taxon>
    </lineage>
</organism>
<dbReference type="Proteomes" id="UP000243081">
    <property type="component" value="Unassembled WGS sequence"/>
</dbReference>
<dbReference type="OrthoDB" id="1888931at2759"/>
<sequence length="310" mass="33181">MSESIQNGVFRRFNTTAPADTGVMSLFRLTGRTAIISGAGGGIGLAVAKAFAEAGANVAIWYNSNDEAIARAADIEKTFNVKCKAYKVDVTSFDAVDEAVETAIRELGGRLDIFVANSGVSWGDETFIDADIRRYHDLMKINTDGVVYCAHAAGRHFRRQKLEGTAIDGAKLDGFESGSFIATASMSGHIVNIPRRQAIYNASKAALIHLCKMKATINTARPDHSVVLGKSLAIEWLGFARANSVSPGYFNTGIAGAVAEEIMDSIRDKIPMGRFGETQELQGIYLYLASDASSYATGADFLVDGGYTAH</sequence>
<dbReference type="AlphaFoldDB" id="A0A179IC48"/>
<comment type="caution">
    <text evidence="4">The sequence shown here is derived from an EMBL/GenBank/DDBJ whole genome shotgun (WGS) entry which is preliminary data.</text>
</comment>
<keyword evidence="2" id="KW-0521">NADP</keyword>
<evidence type="ECO:0000313" key="5">
    <source>
        <dbReference type="Proteomes" id="UP000243081"/>
    </source>
</evidence>
<dbReference type="EMBL" id="LUKN01002286">
    <property type="protein sequence ID" value="OAQ99329.1"/>
    <property type="molecule type" value="Genomic_DNA"/>
</dbReference>
<gene>
    <name evidence="4" type="ORF">LLEC1_05280</name>
</gene>
<dbReference type="PANTHER" id="PTHR43008">
    <property type="entry name" value="BENZIL REDUCTASE"/>
    <property type="match status" value="1"/>
</dbReference>
<evidence type="ECO:0008006" key="6">
    <source>
        <dbReference type="Google" id="ProtNLM"/>
    </source>
</evidence>
<dbReference type="OMA" id="IMDKVPM"/>
<keyword evidence="3" id="KW-0560">Oxidoreductase</keyword>
<dbReference type="Pfam" id="PF13561">
    <property type="entry name" value="adh_short_C2"/>
    <property type="match status" value="1"/>
</dbReference>
<keyword evidence="5" id="KW-1185">Reference proteome</keyword>
<evidence type="ECO:0000313" key="4">
    <source>
        <dbReference type="EMBL" id="OAQ99329.1"/>
    </source>
</evidence>
<dbReference type="Pfam" id="PF00106">
    <property type="entry name" value="adh_short"/>
    <property type="match status" value="1"/>
</dbReference>
<evidence type="ECO:0000256" key="2">
    <source>
        <dbReference type="ARBA" id="ARBA00022857"/>
    </source>
</evidence>
<dbReference type="InterPro" id="IPR002347">
    <property type="entry name" value="SDR_fam"/>
</dbReference>
<accession>A0A179IC48</accession>
<dbReference type="GO" id="GO:0019594">
    <property type="term" value="P:mannitol metabolic process"/>
    <property type="evidence" value="ECO:0007669"/>
    <property type="project" value="UniProtKB-ARBA"/>
</dbReference>
<dbReference type="PRINTS" id="PR00081">
    <property type="entry name" value="GDHRDH"/>
</dbReference>
<protein>
    <recommendedName>
        <fullName evidence="6">L-xylulose reductase</fullName>
    </recommendedName>
</protein>
<dbReference type="PANTHER" id="PTHR43008:SF13">
    <property type="entry name" value="L-XYLULOSE REDUCTASE-RELATED"/>
    <property type="match status" value="1"/>
</dbReference>
<comment type="similarity">
    <text evidence="1">Belongs to the short-chain dehydrogenases/reductases (SDR) family.</text>
</comment>
<dbReference type="FunFam" id="3.40.50.720:FF:000090">
    <property type="entry name" value="NADP-dependent mannitol dehydrogenase"/>
    <property type="match status" value="1"/>
</dbReference>
<proteinExistence type="inferred from homology"/>
<dbReference type="GO" id="GO:0050085">
    <property type="term" value="F:mannitol 2-dehydrogenase (NADP+) activity"/>
    <property type="evidence" value="ECO:0007669"/>
    <property type="project" value="UniProtKB-ARBA"/>
</dbReference>
<name>A0A179IC48_CORDF</name>
<reference evidence="4 5" key="1">
    <citation type="submission" date="2016-03" db="EMBL/GenBank/DDBJ databases">
        <title>Fine-scale spatial genetic structure of a fungal parasite of coffee scale insects.</title>
        <authorList>
            <person name="Jackson D."/>
            <person name="Zemenick K.A."/>
            <person name="Malloure B."/>
            <person name="Quandt C.A."/>
            <person name="James T.Y."/>
        </authorList>
    </citation>
    <scope>NUCLEOTIDE SEQUENCE [LARGE SCALE GENOMIC DNA]</scope>
    <source>
        <strain evidence="4 5">UM487</strain>
    </source>
</reference>
<dbReference type="SUPFAM" id="SSF51735">
    <property type="entry name" value="NAD(P)-binding Rossmann-fold domains"/>
    <property type="match status" value="1"/>
</dbReference>
<evidence type="ECO:0000256" key="1">
    <source>
        <dbReference type="ARBA" id="ARBA00006484"/>
    </source>
</evidence>
<dbReference type="InterPro" id="IPR036291">
    <property type="entry name" value="NAD(P)-bd_dom_sf"/>
</dbReference>
<dbReference type="Gene3D" id="3.40.50.720">
    <property type="entry name" value="NAD(P)-binding Rossmann-like Domain"/>
    <property type="match status" value="1"/>
</dbReference>